<dbReference type="SUPFAM" id="SSF69796">
    <property type="entry name" value="Thymidylate synthase-complementing protein Thy1"/>
    <property type="match status" value="1"/>
</dbReference>
<organism evidence="2">
    <name type="scientific">Magnetococcus massalia (strain MO-1)</name>
    <dbReference type="NCBI Taxonomy" id="451514"/>
    <lineage>
        <taxon>Bacteria</taxon>
        <taxon>Pseudomonadati</taxon>
        <taxon>Pseudomonadota</taxon>
        <taxon>Magnetococcia</taxon>
        <taxon>Magnetococcales</taxon>
        <taxon>Magnetococcaceae</taxon>
        <taxon>Magnetococcus</taxon>
    </lineage>
</organism>
<dbReference type="Pfam" id="PF02511">
    <property type="entry name" value="Thy1"/>
    <property type="match status" value="1"/>
</dbReference>
<gene>
    <name evidence="2" type="ORF">MAGMO_2906</name>
</gene>
<dbReference type="EC" id="2.1.1.148" evidence="1"/>
<dbReference type="CDD" id="cd20175">
    <property type="entry name" value="ThyX"/>
    <property type="match status" value="1"/>
</dbReference>
<dbReference type="GO" id="GO:0032259">
    <property type="term" value="P:methylation"/>
    <property type="evidence" value="ECO:0007669"/>
    <property type="project" value="UniProtKB-KW"/>
</dbReference>
<evidence type="ECO:0000256" key="1">
    <source>
        <dbReference type="NCBIfam" id="TIGR02170"/>
    </source>
</evidence>
<dbReference type="EMBL" id="LO017727">
    <property type="protein sequence ID" value="CRH07053.1"/>
    <property type="molecule type" value="Genomic_DNA"/>
</dbReference>
<dbReference type="GO" id="GO:0006231">
    <property type="term" value="P:dTMP biosynthetic process"/>
    <property type="evidence" value="ECO:0007669"/>
    <property type="project" value="UniProtKB-UniRule"/>
</dbReference>
<accession>A0A1S7LKX9</accession>
<sequence length="281" mass="33160">MDSVQTGTAFQTEPTREILKEMETRLQLNPDYTARVGNFGFIELEESWGDEATIINTARISTTNKRVEKLEDFTDKERTLLHHLLANNHGTPFESVHFRWRVIAPIFVLRQWMRHRICSFNEFSQRYRRPITAFYVPDEEACTVDGFEVMTQEQVESYCNLVEQMHKFYLDEYEKVCARVEEAEKANEIKAVAGGRNPYRARARELLRNAMPVSTYSDLYWTINFRSLMNFFELRRKANAQYEIREFADAAYTMFKRKLPLLGETMDRVLDEREKQGSGNE</sequence>
<dbReference type="PANTHER" id="PTHR34934">
    <property type="entry name" value="FLAVIN-DEPENDENT THYMIDYLATE SYNTHASE"/>
    <property type="match status" value="1"/>
</dbReference>
<dbReference type="GO" id="GO:0004799">
    <property type="term" value="F:thymidylate synthase activity"/>
    <property type="evidence" value="ECO:0007669"/>
    <property type="project" value="TreeGrafter"/>
</dbReference>
<dbReference type="PANTHER" id="PTHR34934:SF1">
    <property type="entry name" value="FLAVIN-DEPENDENT THYMIDYLATE SYNTHASE"/>
    <property type="match status" value="1"/>
</dbReference>
<dbReference type="AlphaFoldDB" id="A0A1S7LKX9"/>
<evidence type="ECO:0000313" key="2">
    <source>
        <dbReference type="EMBL" id="CRH07053.1"/>
    </source>
</evidence>
<dbReference type="InterPro" id="IPR003669">
    <property type="entry name" value="Thymidylate_synthase_ThyX"/>
</dbReference>
<dbReference type="PROSITE" id="PS51331">
    <property type="entry name" value="THYX"/>
    <property type="match status" value="1"/>
</dbReference>
<dbReference type="GO" id="GO:0050797">
    <property type="term" value="F:thymidylate synthase (FAD) activity"/>
    <property type="evidence" value="ECO:0007669"/>
    <property type="project" value="UniProtKB-UniRule"/>
</dbReference>
<dbReference type="GO" id="GO:0070402">
    <property type="term" value="F:NADPH binding"/>
    <property type="evidence" value="ECO:0007669"/>
    <property type="project" value="TreeGrafter"/>
</dbReference>
<dbReference type="NCBIfam" id="TIGR02170">
    <property type="entry name" value="thyX"/>
    <property type="match status" value="1"/>
</dbReference>
<keyword evidence="2" id="KW-0808">Transferase</keyword>
<proteinExistence type="predicted"/>
<protein>
    <recommendedName>
        <fullName evidence="1">FAD-dependent thymidylate synthase</fullName>
        <ecNumber evidence="1">2.1.1.148</ecNumber>
    </recommendedName>
</protein>
<reference evidence="2" key="1">
    <citation type="submission" date="2015-04" db="EMBL/GenBank/DDBJ databases">
        <authorList>
            <person name="Syromyatnikov M.Y."/>
            <person name="Popov V.N."/>
        </authorList>
    </citation>
    <scope>NUCLEOTIDE SEQUENCE</scope>
    <source>
        <strain evidence="2">MO-1</strain>
    </source>
</reference>
<keyword evidence="2" id="KW-0489">Methyltransferase</keyword>
<dbReference type="InterPro" id="IPR036098">
    <property type="entry name" value="Thymidylate_synthase_ThyX_sf"/>
</dbReference>
<dbReference type="GO" id="GO:0050660">
    <property type="term" value="F:flavin adenine dinucleotide binding"/>
    <property type="evidence" value="ECO:0007669"/>
    <property type="project" value="UniProtKB-UniRule"/>
</dbReference>
<name>A0A1S7LKX9_MAGMO</name>
<dbReference type="Gene3D" id="3.30.1360.170">
    <property type="match status" value="1"/>
</dbReference>